<dbReference type="RefSeq" id="WP_057747022.1">
    <property type="nucleotide sequence ID" value="NZ_LJYG01000049.1"/>
</dbReference>
<organism evidence="3 4">
    <name type="scientific">Bradyrhizobium manausense</name>
    <dbReference type="NCBI Taxonomy" id="989370"/>
    <lineage>
        <taxon>Bacteria</taxon>
        <taxon>Pseudomonadati</taxon>
        <taxon>Pseudomonadota</taxon>
        <taxon>Alphaproteobacteria</taxon>
        <taxon>Hyphomicrobiales</taxon>
        <taxon>Nitrobacteraceae</taxon>
        <taxon>Bradyrhizobium</taxon>
    </lineage>
</organism>
<sequence>MSKPGLMLRLARQLRGFPQNEAAECLRVQNSELSRIENGLKEPSDQLLEAAAETFSVPVEFFRQTDVIYGAPVSVHAPMWRKKADVSATELHRIVAELNVRVMHLRKLLEATDLEPVNKLPRFDADEYDNDPEKIAGLLRRFWQVPDGPIHDLTGLVEDAGIIVAHSDLGGSSVSGVRFSVPSMPHIIVLNRAQSADRMRFTLCHELAHVIMHNFPTPNMEEEADTFASCFLMPTEDIKPYFAGRGRVDLRLLAALKPEWKVSMGSLVFAAKRAGFLNETQAQYIWKQFNIHKIRLREPPELDFPVEEPRTLSDLVSLHINDMGYSLADLSKVLMMNETEVAKTYSINLPTDGKGRASHLRIIQ</sequence>
<dbReference type="Pfam" id="PF06114">
    <property type="entry name" value="Peptidase_M78"/>
    <property type="match status" value="1"/>
</dbReference>
<feature type="domain" description="HTH cro/C1-type" evidence="2">
    <location>
        <begin position="8"/>
        <end position="62"/>
    </location>
</feature>
<comment type="caution">
    <text evidence="3">The sequence shown here is derived from an EMBL/GenBank/DDBJ whole genome shotgun (WGS) entry which is preliminary data.</text>
</comment>
<dbReference type="Gene3D" id="1.10.260.40">
    <property type="entry name" value="lambda repressor-like DNA-binding domains"/>
    <property type="match status" value="1"/>
</dbReference>
<dbReference type="OrthoDB" id="9794834at2"/>
<dbReference type="AlphaFoldDB" id="A0A0R3DWI6"/>
<evidence type="ECO:0000256" key="1">
    <source>
        <dbReference type="ARBA" id="ARBA00007227"/>
    </source>
</evidence>
<dbReference type="InterPro" id="IPR010359">
    <property type="entry name" value="IrrE_HExxH"/>
</dbReference>
<dbReference type="Pfam" id="PF01381">
    <property type="entry name" value="HTH_3"/>
    <property type="match status" value="1"/>
</dbReference>
<dbReference type="InterPro" id="IPR052345">
    <property type="entry name" value="Rad_response_metalloprotease"/>
</dbReference>
<protein>
    <submittedName>
        <fullName evidence="3">DNA-binding protein</fullName>
    </submittedName>
</protein>
<comment type="similarity">
    <text evidence="1">Belongs to the short-chain fatty acyl-CoA assimilation regulator (ScfR) family.</text>
</comment>
<dbReference type="Gene3D" id="1.10.10.2910">
    <property type="match status" value="1"/>
</dbReference>
<keyword evidence="4" id="KW-1185">Reference proteome</keyword>
<proteinExistence type="inferred from homology"/>
<name>A0A0R3DWI6_9BRAD</name>
<reference evidence="3 4" key="1">
    <citation type="submission" date="2015-09" db="EMBL/GenBank/DDBJ databases">
        <title>Draft Genome Sequence of Bradyrhizobium manausense Strain BR 3351T, a Novel Symbiotic Nitrogen-Fixing Alphaproteobacterium Isolated from Brazilian Amazon Rain Forest.</title>
        <authorList>
            <person name="De Araujo J.L."/>
            <person name="Zilli J.E."/>
        </authorList>
    </citation>
    <scope>NUCLEOTIDE SEQUENCE [LARGE SCALE GENOMIC DNA]</scope>
    <source>
        <strain evidence="3 4">BR3351</strain>
    </source>
</reference>
<dbReference type="EMBL" id="LJYG01000049">
    <property type="protein sequence ID" value="KRQ14241.1"/>
    <property type="molecule type" value="Genomic_DNA"/>
</dbReference>
<dbReference type="PANTHER" id="PTHR43236:SF1">
    <property type="entry name" value="BLL7220 PROTEIN"/>
    <property type="match status" value="1"/>
</dbReference>
<evidence type="ECO:0000313" key="4">
    <source>
        <dbReference type="Proteomes" id="UP000051936"/>
    </source>
</evidence>
<dbReference type="PANTHER" id="PTHR43236">
    <property type="entry name" value="ANTITOXIN HIGA1"/>
    <property type="match status" value="1"/>
</dbReference>
<gene>
    <name evidence="3" type="ORF">AOQ71_13255</name>
</gene>
<evidence type="ECO:0000313" key="3">
    <source>
        <dbReference type="EMBL" id="KRQ14241.1"/>
    </source>
</evidence>
<dbReference type="SMART" id="SM00530">
    <property type="entry name" value="HTH_XRE"/>
    <property type="match status" value="1"/>
</dbReference>
<dbReference type="InterPro" id="IPR001387">
    <property type="entry name" value="Cro/C1-type_HTH"/>
</dbReference>
<dbReference type="PROSITE" id="PS50943">
    <property type="entry name" value="HTH_CROC1"/>
    <property type="match status" value="1"/>
</dbReference>
<dbReference type="STRING" id="989370.AOQ71_13255"/>
<dbReference type="CDD" id="cd00093">
    <property type="entry name" value="HTH_XRE"/>
    <property type="match status" value="1"/>
</dbReference>
<evidence type="ECO:0000259" key="2">
    <source>
        <dbReference type="PROSITE" id="PS50943"/>
    </source>
</evidence>
<dbReference type="Proteomes" id="UP000051936">
    <property type="component" value="Unassembled WGS sequence"/>
</dbReference>
<dbReference type="InterPro" id="IPR010982">
    <property type="entry name" value="Lambda_DNA-bd_dom_sf"/>
</dbReference>
<dbReference type="GO" id="GO:0003677">
    <property type="term" value="F:DNA binding"/>
    <property type="evidence" value="ECO:0007669"/>
    <property type="project" value="UniProtKB-KW"/>
</dbReference>
<accession>A0A0R3DWI6</accession>
<keyword evidence="3" id="KW-0238">DNA-binding</keyword>
<dbReference type="SUPFAM" id="SSF47413">
    <property type="entry name" value="lambda repressor-like DNA-binding domains"/>
    <property type="match status" value="1"/>
</dbReference>